<gene>
    <name evidence="13" type="primary">sptA</name>
    <name evidence="13" type="ORF">PPL_08877</name>
</gene>
<keyword evidence="11" id="KW-0472">Membrane</keyword>
<evidence type="ECO:0000256" key="9">
    <source>
        <dbReference type="ARBA" id="ARBA00023098"/>
    </source>
</evidence>
<keyword evidence="11" id="KW-0812">Transmembrane</keyword>
<dbReference type="InterPro" id="IPR015421">
    <property type="entry name" value="PyrdxlP-dep_Trfase_major"/>
</dbReference>
<keyword evidence="9" id="KW-0443">Lipid metabolism</keyword>
<evidence type="ECO:0000256" key="10">
    <source>
        <dbReference type="ARBA" id="ARBA00023315"/>
    </source>
</evidence>
<evidence type="ECO:0000259" key="12">
    <source>
        <dbReference type="Pfam" id="PF00155"/>
    </source>
</evidence>
<keyword evidence="11" id="KW-1133">Transmembrane helix</keyword>
<comment type="cofactor">
    <cofactor evidence="1">
        <name>pyridoxal 5'-phosphate</name>
        <dbReference type="ChEBI" id="CHEBI:597326"/>
    </cofactor>
</comment>
<keyword evidence="7" id="KW-0663">Pyridoxal phosphate</keyword>
<dbReference type="InterPro" id="IPR004839">
    <property type="entry name" value="Aminotransferase_I/II_large"/>
</dbReference>
<keyword evidence="10" id="KW-0012">Acyltransferase</keyword>
<dbReference type="GO" id="GO:0016020">
    <property type="term" value="C:membrane"/>
    <property type="evidence" value="ECO:0007669"/>
    <property type="project" value="GOC"/>
</dbReference>
<dbReference type="OMA" id="LTKYGCG"/>
<feature type="domain" description="Aminotransferase class I/classII large" evidence="12">
    <location>
        <begin position="101"/>
        <end position="461"/>
    </location>
</feature>
<dbReference type="Proteomes" id="UP000001396">
    <property type="component" value="Unassembled WGS sequence"/>
</dbReference>
<sequence length="472" mass="52384">MTTLNELLNSKNIESFITNLSAPHLFLHGLMLLFIVYLLSKRPFKPRQNDSLSKSEEEELIRDWRPIPLAPKLSKMQILNSKEVVITSTTPTHVTVNGHSNVLNLARTNYLGFIGHPEVQAKAEETIRKYGVGSCGPRGFYGSIDVHIELEKRLGKFMSTVPAILYSSGYATISSTIPSFSKIGDIIIADRCVSQPIQVGLSLSRSQVHYFKHNDIKDLTRILELTNKTGEKGKISRKFVVVEGIYYNTGELCALPQIMALKDKYKFRIIIDESHSIGILGKTGRGITEHYNIDAEQVEIRTASLANAFSSGGGFCVGSDTVVTHQRLNGVGYVFSASLPPYLATSATKAIDLLDSNPDLLNSLSHNIHYMYKELQDNLRGLKVCGSPLSPVIHLRLKESTGNREDDEKLLEQLVDKSLDSGVLITRAKYVETEKFIPEPSIRLCINAVLSEADLDFAINVLKSVSQSTFKN</sequence>
<accession>D3BJZ6</accession>
<evidence type="ECO:0000256" key="3">
    <source>
        <dbReference type="ARBA" id="ARBA00004991"/>
    </source>
</evidence>
<keyword evidence="8" id="KW-0746">Sphingolipid metabolism</keyword>
<name>D3BJZ6_HETP5</name>
<evidence type="ECO:0000256" key="5">
    <source>
        <dbReference type="ARBA" id="ARBA00013220"/>
    </source>
</evidence>
<proteinExistence type="inferred from homology"/>
<dbReference type="GO" id="GO:0046513">
    <property type="term" value="P:ceramide biosynthetic process"/>
    <property type="evidence" value="ECO:0007669"/>
    <property type="project" value="TreeGrafter"/>
</dbReference>
<dbReference type="Gene3D" id="3.40.640.10">
    <property type="entry name" value="Type I PLP-dependent aspartate aminotransferase-like (Major domain)"/>
    <property type="match status" value="1"/>
</dbReference>
<dbReference type="STRING" id="670386.D3BJZ6"/>
<dbReference type="GO" id="GO:0004758">
    <property type="term" value="F:serine C-palmitoyltransferase activity"/>
    <property type="evidence" value="ECO:0007669"/>
    <property type="project" value="TreeGrafter"/>
</dbReference>
<dbReference type="EMBL" id="ADBJ01000038">
    <property type="protein sequence ID" value="EFA78226.1"/>
    <property type="molecule type" value="Genomic_DNA"/>
</dbReference>
<organism evidence="13 14">
    <name type="scientific">Heterostelium pallidum (strain ATCC 26659 / Pp 5 / PN500)</name>
    <name type="common">Cellular slime mold</name>
    <name type="synonym">Polysphondylium pallidum</name>
    <dbReference type="NCBI Taxonomy" id="670386"/>
    <lineage>
        <taxon>Eukaryota</taxon>
        <taxon>Amoebozoa</taxon>
        <taxon>Evosea</taxon>
        <taxon>Eumycetozoa</taxon>
        <taxon>Dictyostelia</taxon>
        <taxon>Acytosteliales</taxon>
        <taxon>Acytosteliaceae</taxon>
        <taxon>Heterostelium</taxon>
    </lineage>
</organism>
<protein>
    <recommendedName>
        <fullName evidence="5">serine C-palmitoyltransferase</fullName>
        <ecNumber evidence="5">2.3.1.50</ecNumber>
    </recommendedName>
</protein>
<dbReference type="AlphaFoldDB" id="D3BJZ6"/>
<comment type="pathway">
    <text evidence="2">Lipid metabolism; sphingolipid metabolism.</text>
</comment>
<comment type="pathway">
    <text evidence="3">Sphingolipid metabolism.</text>
</comment>
<feature type="transmembrane region" description="Helical" evidence="11">
    <location>
        <begin position="20"/>
        <end position="39"/>
    </location>
</feature>
<dbReference type="FunCoup" id="D3BJZ6">
    <property type="interactions" value="840"/>
</dbReference>
<evidence type="ECO:0000256" key="1">
    <source>
        <dbReference type="ARBA" id="ARBA00001933"/>
    </source>
</evidence>
<dbReference type="RefSeq" id="XP_020430351.1">
    <property type="nucleotide sequence ID" value="XM_020579676.1"/>
</dbReference>
<evidence type="ECO:0000256" key="7">
    <source>
        <dbReference type="ARBA" id="ARBA00022898"/>
    </source>
</evidence>
<dbReference type="GO" id="GO:0030170">
    <property type="term" value="F:pyridoxal phosphate binding"/>
    <property type="evidence" value="ECO:0007669"/>
    <property type="project" value="InterPro"/>
</dbReference>
<reference evidence="13 14" key="1">
    <citation type="journal article" date="2011" name="Genome Res.">
        <title>Phylogeny-wide analysis of social amoeba genomes highlights ancient origins for complex intercellular communication.</title>
        <authorList>
            <person name="Heidel A.J."/>
            <person name="Lawal H.M."/>
            <person name="Felder M."/>
            <person name="Schilde C."/>
            <person name="Helps N.R."/>
            <person name="Tunggal B."/>
            <person name="Rivero F."/>
            <person name="John U."/>
            <person name="Schleicher M."/>
            <person name="Eichinger L."/>
            <person name="Platzer M."/>
            <person name="Noegel A.A."/>
            <person name="Schaap P."/>
            <person name="Gloeckner G."/>
        </authorList>
    </citation>
    <scope>NUCLEOTIDE SEQUENCE [LARGE SCALE GENOMIC DNA]</scope>
    <source>
        <strain evidence="14">ATCC 26659 / Pp 5 / PN500</strain>
    </source>
</reference>
<evidence type="ECO:0000256" key="8">
    <source>
        <dbReference type="ARBA" id="ARBA00022919"/>
    </source>
</evidence>
<dbReference type="Pfam" id="PF00155">
    <property type="entry name" value="Aminotran_1_2"/>
    <property type="match status" value="1"/>
</dbReference>
<dbReference type="InterPro" id="IPR015422">
    <property type="entry name" value="PyrdxlP-dep_Trfase_small"/>
</dbReference>
<evidence type="ECO:0000256" key="2">
    <source>
        <dbReference type="ARBA" id="ARBA00004760"/>
    </source>
</evidence>
<dbReference type="Gene3D" id="3.90.1150.10">
    <property type="entry name" value="Aspartate Aminotransferase, domain 1"/>
    <property type="match status" value="1"/>
</dbReference>
<dbReference type="SUPFAM" id="SSF53383">
    <property type="entry name" value="PLP-dependent transferases"/>
    <property type="match status" value="1"/>
</dbReference>
<evidence type="ECO:0000313" key="14">
    <source>
        <dbReference type="Proteomes" id="UP000001396"/>
    </source>
</evidence>
<dbReference type="GO" id="GO:0005783">
    <property type="term" value="C:endoplasmic reticulum"/>
    <property type="evidence" value="ECO:0007669"/>
    <property type="project" value="TreeGrafter"/>
</dbReference>
<evidence type="ECO:0000256" key="4">
    <source>
        <dbReference type="ARBA" id="ARBA00008392"/>
    </source>
</evidence>
<dbReference type="EC" id="2.3.1.50" evidence="5"/>
<evidence type="ECO:0000256" key="11">
    <source>
        <dbReference type="SAM" id="Phobius"/>
    </source>
</evidence>
<evidence type="ECO:0000256" key="6">
    <source>
        <dbReference type="ARBA" id="ARBA00022679"/>
    </source>
</evidence>
<dbReference type="GeneID" id="31364353"/>
<dbReference type="GO" id="GO:0046512">
    <property type="term" value="P:sphingosine biosynthetic process"/>
    <property type="evidence" value="ECO:0007669"/>
    <property type="project" value="TreeGrafter"/>
</dbReference>
<dbReference type="PANTHER" id="PTHR13693:SF2">
    <property type="entry name" value="SERINE PALMITOYLTRANSFERASE 1"/>
    <property type="match status" value="1"/>
</dbReference>
<dbReference type="PANTHER" id="PTHR13693">
    <property type="entry name" value="CLASS II AMINOTRANSFERASE/8-AMINO-7-OXONONANOATE SYNTHASE"/>
    <property type="match status" value="1"/>
</dbReference>
<comment type="similarity">
    <text evidence="4">Belongs to the class-II pyridoxal-phosphate-dependent aminotransferase family.</text>
</comment>
<keyword evidence="14" id="KW-1185">Reference proteome</keyword>
<dbReference type="InterPro" id="IPR050087">
    <property type="entry name" value="AON_synthase_class-II"/>
</dbReference>
<dbReference type="InParanoid" id="D3BJZ6"/>
<evidence type="ECO:0000313" key="13">
    <source>
        <dbReference type="EMBL" id="EFA78226.1"/>
    </source>
</evidence>
<keyword evidence="6 13" id="KW-0808">Transferase</keyword>
<comment type="caution">
    <text evidence="13">The sequence shown here is derived from an EMBL/GenBank/DDBJ whole genome shotgun (WGS) entry which is preliminary data.</text>
</comment>
<dbReference type="InterPro" id="IPR015424">
    <property type="entry name" value="PyrdxlP-dep_Trfase"/>
</dbReference>